<gene>
    <name evidence="1" type="ORF">FB45DRAFT_1004368</name>
</gene>
<accession>A0AAD7FK77</accession>
<dbReference type="AlphaFoldDB" id="A0AAD7FK77"/>
<organism evidence="1 2">
    <name type="scientific">Roridomyces roridus</name>
    <dbReference type="NCBI Taxonomy" id="1738132"/>
    <lineage>
        <taxon>Eukaryota</taxon>
        <taxon>Fungi</taxon>
        <taxon>Dikarya</taxon>
        <taxon>Basidiomycota</taxon>
        <taxon>Agaricomycotina</taxon>
        <taxon>Agaricomycetes</taxon>
        <taxon>Agaricomycetidae</taxon>
        <taxon>Agaricales</taxon>
        <taxon>Marasmiineae</taxon>
        <taxon>Mycenaceae</taxon>
        <taxon>Roridomyces</taxon>
    </lineage>
</organism>
<dbReference type="Proteomes" id="UP001221142">
    <property type="component" value="Unassembled WGS sequence"/>
</dbReference>
<reference evidence="1" key="1">
    <citation type="submission" date="2023-03" db="EMBL/GenBank/DDBJ databases">
        <title>Massive genome expansion in bonnet fungi (Mycena s.s.) driven by repeated elements and novel gene families across ecological guilds.</title>
        <authorList>
            <consortium name="Lawrence Berkeley National Laboratory"/>
            <person name="Harder C.B."/>
            <person name="Miyauchi S."/>
            <person name="Viragh M."/>
            <person name="Kuo A."/>
            <person name="Thoen E."/>
            <person name="Andreopoulos B."/>
            <person name="Lu D."/>
            <person name="Skrede I."/>
            <person name="Drula E."/>
            <person name="Henrissat B."/>
            <person name="Morin E."/>
            <person name="Kohler A."/>
            <person name="Barry K."/>
            <person name="LaButti K."/>
            <person name="Morin E."/>
            <person name="Salamov A."/>
            <person name="Lipzen A."/>
            <person name="Mereny Z."/>
            <person name="Hegedus B."/>
            <person name="Baldrian P."/>
            <person name="Stursova M."/>
            <person name="Weitz H."/>
            <person name="Taylor A."/>
            <person name="Grigoriev I.V."/>
            <person name="Nagy L.G."/>
            <person name="Martin F."/>
            <person name="Kauserud H."/>
        </authorList>
    </citation>
    <scope>NUCLEOTIDE SEQUENCE</scope>
    <source>
        <strain evidence="1">9284</strain>
    </source>
</reference>
<evidence type="ECO:0000313" key="2">
    <source>
        <dbReference type="Proteomes" id="UP001221142"/>
    </source>
</evidence>
<evidence type="ECO:0008006" key="3">
    <source>
        <dbReference type="Google" id="ProtNLM"/>
    </source>
</evidence>
<dbReference type="EMBL" id="JARKIF010000010">
    <property type="protein sequence ID" value="KAJ7628940.1"/>
    <property type="molecule type" value="Genomic_DNA"/>
</dbReference>
<evidence type="ECO:0000313" key="1">
    <source>
        <dbReference type="EMBL" id="KAJ7628940.1"/>
    </source>
</evidence>
<name>A0AAD7FK77_9AGAR</name>
<proteinExistence type="predicted"/>
<comment type="caution">
    <text evidence="1">The sequence shown here is derived from an EMBL/GenBank/DDBJ whole genome shotgun (WGS) entry which is preliminary data.</text>
</comment>
<sequence>MPSYPPPEIWRAILRFATAPETPRHVDYTPFEQLQEFQETAYAVQQEFSRLKTCVSLVSVSRRFRAMAAEFLYEDVRISEARGLESLLLGLMRSAAEGGPDHYGLFVKRLELPRRRTHIFLQPDTQPIAIPAPSNVPGLAELLALCPNLEVFVRPCLRLDAASVAFWSTLVANPCTSTLLRLRRLEWHESDIDSRLYGTAHIARLREMVICAPNLRYLALSSDRTNALTDLALPASLSTVRFNCSYYHAQPRRTSLFCRRPSYTPHLQHLVLHTTLPPTQLDLLTTTAALSLRVLEFAFAPQMVLSANTMRRILGRFPGLEELVYTLGAPEIAVLPPATYASVRRVRLKLDPDEWIPSRPVLRGQVDALAGPAFPCLEQVVLHDEKRWAVKREMGREMVRRFLGRGCRVVYDDGESVMLPSA</sequence>
<keyword evidence="2" id="KW-1185">Reference proteome</keyword>
<protein>
    <recommendedName>
        <fullName evidence="3">F-box domain-containing protein</fullName>
    </recommendedName>
</protein>